<evidence type="ECO:0000259" key="2">
    <source>
        <dbReference type="Pfam" id="PF14145"/>
    </source>
</evidence>
<reference evidence="4" key="1">
    <citation type="journal article" date="2019" name="Int. J. Syst. Evol. Microbiol.">
        <title>The Global Catalogue of Microorganisms (GCM) 10K type strain sequencing project: providing services to taxonomists for standard genome sequencing and annotation.</title>
        <authorList>
            <consortium name="The Broad Institute Genomics Platform"/>
            <consortium name="The Broad Institute Genome Sequencing Center for Infectious Disease"/>
            <person name="Wu L."/>
            <person name="Ma J."/>
        </authorList>
    </citation>
    <scope>NUCLEOTIDE SEQUENCE [LARGE SCALE GENOMIC DNA]</scope>
    <source>
        <strain evidence="4">JCM 17137</strain>
    </source>
</reference>
<dbReference type="Proteomes" id="UP001500908">
    <property type="component" value="Unassembled WGS sequence"/>
</dbReference>
<name>A0ABP7FHI8_9ACTN</name>
<keyword evidence="4" id="KW-1185">Reference proteome</keyword>
<sequence>MSGSSDDGGVRLRIGREELILRQRYEVLSIGNDIFIAVWFIAGSILFFFPELTEWGTLFFLLGSIELLIRPVIRLSRRLHLRRVRGLHSASSGDTGQEF</sequence>
<dbReference type="EMBL" id="BAABDD010000006">
    <property type="protein sequence ID" value="GAA3738311.1"/>
    <property type="molecule type" value="Genomic_DNA"/>
</dbReference>
<keyword evidence="1" id="KW-0472">Membrane</keyword>
<organism evidence="3 4">
    <name type="scientific">Salinactinospora qingdaonensis</name>
    <dbReference type="NCBI Taxonomy" id="702744"/>
    <lineage>
        <taxon>Bacteria</taxon>
        <taxon>Bacillati</taxon>
        <taxon>Actinomycetota</taxon>
        <taxon>Actinomycetes</taxon>
        <taxon>Streptosporangiales</taxon>
        <taxon>Nocardiopsidaceae</taxon>
        <taxon>Salinactinospora</taxon>
    </lineage>
</organism>
<dbReference type="InterPro" id="IPR025424">
    <property type="entry name" value="YrhK_domain"/>
</dbReference>
<accession>A0ABP7FHI8</accession>
<dbReference type="Pfam" id="PF14145">
    <property type="entry name" value="YrhK"/>
    <property type="match status" value="1"/>
</dbReference>
<feature type="transmembrane region" description="Helical" evidence="1">
    <location>
        <begin position="55"/>
        <end position="73"/>
    </location>
</feature>
<feature type="domain" description="YrhK" evidence="2">
    <location>
        <begin position="23"/>
        <end position="78"/>
    </location>
</feature>
<proteinExistence type="predicted"/>
<evidence type="ECO:0000256" key="1">
    <source>
        <dbReference type="SAM" id="Phobius"/>
    </source>
</evidence>
<keyword evidence="1" id="KW-1133">Transmembrane helix</keyword>
<keyword evidence="1" id="KW-0812">Transmembrane</keyword>
<protein>
    <recommendedName>
        <fullName evidence="2">YrhK domain-containing protein</fullName>
    </recommendedName>
</protein>
<feature type="transmembrane region" description="Helical" evidence="1">
    <location>
        <begin position="30"/>
        <end position="49"/>
    </location>
</feature>
<comment type="caution">
    <text evidence="3">The sequence shown here is derived from an EMBL/GenBank/DDBJ whole genome shotgun (WGS) entry which is preliminary data.</text>
</comment>
<dbReference type="RefSeq" id="WP_344969425.1">
    <property type="nucleotide sequence ID" value="NZ_BAABDD010000006.1"/>
</dbReference>
<evidence type="ECO:0000313" key="4">
    <source>
        <dbReference type="Proteomes" id="UP001500908"/>
    </source>
</evidence>
<gene>
    <name evidence="3" type="ORF">GCM10022402_17770</name>
</gene>
<evidence type="ECO:0000313" key="3">
    <source>
        <dbReference type="EMBL" id="GAA3738311.1"/>
    </source>
</evidence>